<keyword evidence="2 5" id="KW-0812">Transmembrane</keyword>
<feature type="transmembrane region" description="Helical" evidence="5">
    <location>
        <begin position="169"/>
        <end position="191"/>
    </location>
</feature>
<dbReference type="InterPro" id="IPR053009">
    <property type="entry name" value="Xanthocillin_Biosynth-Assoc"/>
</dbReference>
<dbReference type="EMBL" id="KV417268">
    <property type="protein sequence ID" value="KZP00824.1"/>
    <property type="molecule type" value="Genomic_DNA"/>
</dbReference>
<evidence type="ECO:0000256" key="5">
    <source>
        <dbReference type="SAM" id="Phobius"/>
    </source>
</evidence>
<dbReference type="PANTHER" id="PTHR23241">
    <property type="entry name" value="LATE EMBRYOGENESIS ABUNDANT PLANTS LEA-RELATED"/>
    <property type="match status" value="1"/>
</dbReference>
<evidence type="ECO:0000256" key="2">
    <source>
        <dbReference type="ARBA" id="ARBA00022692"/>
    </source>
</evidence>
<dbReference type="Proteomes" id="UP000076738">
    <property type="component" value="Unassembled WGS sequence"/>
</dbReference>
<evidence type="ECO:0000313" key="7">
    <source>
        <dbReference type="EMBL" id="KZP00824.1"/>
    </source>
</evidence>
<gene>
    <name evidence="7" type="ORF">CALVIDRAFT_214278</name>
</gene>
<evidence type="ECO:0000256" key="3">
    <source>
        <dbReference type="ARBA" id="ARBA00022989"/>
    </source>
</evidence>
<protein>
    <recommendedName>
        <fullName evidence="6">TMEM205-like domain-containing protein</fullName>
    </recommendedName>
</protein>
<feature type="transmembrane region" description="Helical" evidence="5">
    <location>
        <begin position="64"/>
        <end position="83"/>
    </location>
</feature>
<dbReference type="PANTHER" id="PTHR23241:SF102">
    <property type="entry name" value="LD23009P"/>
    <property type="match status" value="1"/>
</dbReference>
<feature type="domain" description="TMEM205-like" evidence="6">
    <location>
        <begin position="27"/>
        <end position="134"/>
    </location>
</feature>
<comment type="subcellular location">
    <subcellularLocation>
        <location evidence="1">Membrane</location>
    </subcellularLocation>
</comment>
<dbReference type="OrthoDB" id="1641132at2759"/>
<feature type="transmembrane region" description="Helical" evidence="5">
    <location>
        <begin position="103"/>
        <end position="122"/>
    </location>
</feature>
<feature type="transmembrane region" description="Helical" evidence="5">
    <location>
        <begin position="31"/>
        <end position="52"/>
    </location>
</feature>
<keyword evidence="3 5" id="KW-1133">Transmembrane helix</keyword>
<evidence type="ECO:0000313" key="8">
    <source>
        <dbReference type="Proteomes" id="UP000076738"/>
    </source>
</evidence>
<reference evidence="7 8" key="1">
    <citation type="journal article" date="2016" name="Mol. Biol. Evol.">
        <title>Comparative Genomics of Early-Diverging Mushroom-Forming Fungi Provides Insights into the Origins of Lignocellulose Decay Capabilities.</title>
        <authorList>
            <person name="Nagy L.G."/>
            <person name="Riley R."/>
            <person name="Tritt A."/>
            <person name="Adam C."/>
            <person name="Daum C."/>
            <person name="Floudas D."/>
            <person name="Sun H."/>
            <person name="Yadav J.S."/>
            <person name="Pangilinan J."/>
            <person name="Larsson K.H."/>
            <person name="Matsuura K."/>
            <person name="Barry K."/>
            <person name="Labutti K."/>
            <person name="Kuo R."/>
            <person name="Ohm R.A."/>
            <person name="Bhattacharya S.S."/>
            <person name="Shirouzu T."/>
            <person name="Yoshinaga Y."/>
            <person name="Martin F.M."/>
            <person name="Grigoriev I.V."/>
            <person name="Hibbett D.S."/>
        </authorList>
    </citation>
    <scope>NUCLEOTIDE SEQUENCE [LARGE SCALE GENOMIC DNA]</scope>
    <source>
        <strain evidence="7 8">TUFC12733</strain>
    </source>
</reference>
<name>A0A167REJ3_CALVF</name>
<keyword evidence="8" id="KW-1185">Reference proteome</keyword>
<dbReference type="InterPro" id="IPR025423">
    <property type="entry name" value="TMEM205-like"/>
</dbReference>
<dbReference type="AlphaFoldDB" id="A0A167REJ3"/>
<dbReference type="GO" id="GO:0016020">
    <property type="term" value="C:membrane"/>
    <property type="evidence" value="ECO:0007669"/>
    <property type="project" value="UniProtKB-SubCell"/>
</dbReference>
<accession>A0A167REJ3</accession>
<organism evidence="7 8">
    <name type="scientific">Calocera viscosa (strain TUFC12733)</name>
    <dbReference type="NCBI Taxonomy" id="1330018"/>
    <lineage>
        <taxon>Eukaryota</taxon>
        <taxon>Fungi</taxon>
        <taxon>Dikarya</taxon>
        <taxon>Basidiomycota</taxon>
        <taxon>Agaricomycotina</taxon>
        <taxon>Dacrymycetes</taxon>
        <taxon>Dacrymycetales</taxon>
        <taxon>Dacrymycetaceae</taxon>
        <taxon>Calocera</taxon>
    </lineage>
</organism>
<evidence type="ECO:0000259" key="6">
    <source>
        <dbReference type="Pfam" id="PF13664"/>
    </source>
</evidence>
<evidence type="ECO:0000256" key="4">
    <source>
        <dbReference type="ARBA" id="ARBA00023136"/>
    </source>
</evidence>
<keyword evidence="4 5" id="KW-0472">Membrane</keyword>
<sequence>MVHYSRTHMVSWALLKELFCSESLYTLSWGALFGMTLWVTIIGNSLAVRAVAREPYRRLTSKWHPVYFGLTSGLGALMFSTYAYTHPDTLGYMFTKPLTPDALQGWVLSVLSLVNAVQFFYVEPKTEKVMFKRAAKERAEGKAFSDPTASDELQALSEEFFRLHGYSMVLNTLSICALLFHGLWIGTFGAAGY</sequence>
<dbReference type="Pfam" id="PF13664">
    <property type="entry name" value="DUF4149"/>
    <property type="match status" value="1"/>
</dbReference>
<proteinExistence type="predicted"/>
<evidence type="ECO:0000256" key="1">
    <source>
        <dbReference type="ARBA" id="ARBA00004370"/>
    </source>
</evidence>